<comment type="caution">
    <text evidence="13">The sequence shown here is derived from an EMBL/GenBank/DDBJ whole genome shotgun (WGS) entry which is preliminary data.</text>
</comment>
<sequence>MAVQDELDQAKEGFIAKAPEEVYSQVFRHIKEQQGSGIVFGLKEGNKAPDFTLTNPLDEQVNLYDELAKGPVVLTFYRGSWCPFCNIQLRAYQQSLPDMEKLGGRLIAVSLQSPDNSLSHKEKENLTIQVLSDLNGRVAESYRVLYELPDYLQDAFSNFGLDLTVFNRTDRWILPLAATFVIDKEGIIRRAYVNPDFMKRMEPQEIIDELKKLQVEP</sequence>
<evidence type="ECO:0000256" key="4">
    <source>
        <dbReference type="ARBA" id="ARBA00022862"/>
    </source>
</evidence>
<dbReference type="PROSITE" id="PS51352">
    <property type="entry name" value="THIOREDOXIN_2"/>
    <property type="match status" value="1"/>
</dbReference>
<comment type="similarity">
    <text evidence="9">Belongs to the peroxiredoxin family. BCP/PrxQ subfamily.</text>
</comment>
<evidence type="ECO:0000256" key="10">
    <source>
        <dbReference type="ARBA" id="ARBA00041373"/>
    </source>
</evidence>
<dbReference type="InterPro" id="IPR050924">
    <property type="entry name" value="Peroxiredoxin_BCP/PrxQ"/>
</dbReference>
<evidence type="ECO:0000256" key="2">
    <source>
        <dbReference type="ARBA" id="ARBA00013017"/>
    </source>
</evidence>
<dbReference type="InterPro" id="IPR013766">
    <property type="entry name" value="Thioredoxin_domain"/>
</dbReference>
<name>A0ABQ6NU85_9BACL</name>
<proteinExistence type="inferred from homology"/>
<dbReference type="Proteomes" id="UP001285921">
    <property type="component" value="Unassembled WGS sequence"/>
</dbReference>
<evidence type="ECO:0000256" key="5">
    <source>
        <dbReference type="ARBA" id="ARBA00023002"/>
    </source>
</evidence>
<dbReference type="RefSeq" id="WP_317981660.1">
    <property type="nucleotide sequence ID" value="NZ_BTCL01000022.1"/>
</dbReference>
<dbReference type="InterPro" id="IPR036249">
    <property type="entry name" value="Thioredoxin-like_sf"/>
</dbReference>
<keyword evidence="4" id="KW-0049">Antioxidant</keyword>
<evidence type="ECO:0000256" key="11">
    <source>
        <dbReference type="ARBA" id="ARBA00049091"/>
    </source>
</evidence>
<comment type="function">
    <text evidence="1">Thiol-specific peroxidase that catalyzes the reduction of hydrogen peroxide and organic hydroperoxides to water and alcohols, respectively. Plays a role in cell protection against oxidative stress by detoxifying peroxides and as sensor of hydrogen peroxide-mediated signaling events.</text>
</comment>
<evidence type="ECO:0000256" key="1">
    <source>
        <dbReference type="ARBA" id="ARBA00003330"/>
    </source>
</evidence>
<comment type="catalytic activity">
    <reaction evidence="11">
        <text>a hydroperoxide + [thioredoxin]-dithiol = an alcohol + [thioredoxin]-disulfide + H2O</text>
        <dbReference type="Rhea" id="RHEA:62620"/>
        <dbReference type="Rhea" id="RHEA-COMP:10698"/>
        <dbReference type="Rhea" id="RHEA-COMP:10700"/>
        <dbReference type="ChEBI" id="CHEBI:15377"/>
        <dbReference type="ChEBI" id="CHEBI:29950"/>
        <dbReference type="ChEBI" id="CHEBI:30879"/>
        <dbReference type="ChEBI" id="CHEBI:35924"/>
        <dbReference type="ChEBI" id="CHEBI:50058"/>
        <dbReference type="EC" id="1.11.1.24"/>
    </reaction>
</comment>
<gene>
    <name evidence="13" type="ORF">PghCCS26_49120</name>
</gene>
<dbReference type="PANTHER" id="PTHR42801:SF7">
    <property type="entry name" value="SLL1159 PROTEIN"/>
    <property type="match status" value="1"/>
</dbReference>
<evidence type="ECO:0000256" key="7">
    <source>
        <dbReference type="ARBA" id="ARBA00023284"/>
    </source>
</evidence>
<dbReference type="InterPro" id="IPR000866">
    <property type="entry name" value="AhpC/TSA"/>
</dbReference>
<evidence type="ECO:0000256" key="9">
    <source>
        <dbReference type="ARBA" id="ARBA00038489"/>
    </source>
</evidence>
<dbReference type="PANTHER" id="PTHR42801">
    <property type="entry name" value="THIOREDOXIN-DEPENDENT PEROXIDE REDUCTASE"/>
    <property type="match status" value="1"/>
</dbReference>
<evidence type="ECO:0000259" key="12">
    <source>
        <dbReference type="PROSITE" id="PS51352"/>
    </source>
</evidence>
<protein>
    <recommendedName>
        <fullName evidence="2">thioredoxin-dependent peroxiredoxin</fullName>
        <ecNumber evidence="2">1.11.1.24</ecNumber>
    </recommendedName>
    <alternativeName>
        <fullName evidence="10">Bacterioferritin comigratory protein</fullName>
    </alternativeName>
    <alternativeName>
        <fullName evidence="8">Thioredoxin peroxidase</fullName>
    </alternativeName>
</protein>
<reference evidence="13 14" key="1">
    <citation type="submission" date="2023-05" db="EMBL/GenBank/DDBJ databases">
        <title>Draft genome of Paenibacillus sp. CCS26.</title>
        <authorList>
            <person name="Akita H."/>
            <person name="Shinto Y."/>
            <person name="Kimura Z."/>
        </authorList>
    </citation>
    <scope>NUCLEOTIDE SEQUENCE [LARGE SCALE GENOMIC DNA]</scope>
    <source>
        <strain evidence="13 14">CCS26</strain>
    </source>
</reference>
<accession>A0ABQ6NU85</accession>
<dbReference type="Gene3D" id="3.40.30.10">
    <property type="entry name" value="Glutaredoxin"/>
    <property type="match status" value="1"/>
</dbReference>
<dbReference type="Pfam" id="PF00578">
    <property type="entry name" value="AhpC-TSA"/>
    <property type="match status" value="1"/>
</dbReference>
<organism evidence="13 14">
    <name type="scientific">Paenibacillus glycanilyticus</name>
    <dbReference type="NCBI Taxonomy" id="126569"/>
    <lineage>
        <taxon>Bacteria</taxon>
        <taxon>Bacillati</taxon>
        <taxon>Bacillota</taxon>
        <taxon>Bacilli</taxon>
        <taxon>Bacillales</taxon>
        <taxon>Paenibacillaceae</taxon>
        <taxon>Paenibacillus</taxon>
    </lineage>
</organism>
<evidence type="ECO:0000313" key="13">
    <source>
        <dbReference type="EMBL" id="GMK47782.1"/>
    </source>
</evidence>
<dbReference type="EMBL" id="BTCL01000022">
    <property type="protein sequence ID" value="GMK47782.1"/>
    <property type="molecule type" value="Genomic_DNA"/>
</dbReference>
<evidence type="ECO:0000256" key="3">
    <source>
        <dbReference type="ARBA" id="ARBA00022559"/>
    </source>
</evidence>
<evidence type="ECO:0000256" key="6">
    <source>
        <dbReference type="ARBA" id="ARBA00023157"/>
    </source>
</evidence>
<dbReference type="EC" id="1.11.1.24" evidence="2"/>
<keyword evidence="5" id="KW-0560">Oxidoreductase</keyword>
<feature type="domain" description="Thioredoxin" evidence="12">
    <location>
        <begin position="42"/>
        <end position="215"/>
    </location>
</feature>
<keyword evidence="7" id="KW-0676">Redox-active center</keyword>
<keyword evidence="6" id="KW-1015">Disulfide bond</keyword>
<keyword evidence="3" id="KW-0575">Peroxidase</keyword>
<evidence type="ECO:0000256" key="8">
    <source>
        <dbReference type="ARBA" id="ARBA00032824"/>
    </source>
</evidence>
<dbReference type="CDD" id="cd02970">
    <property type="entry name" value="PRX_like2"/>
    <property type="match status" value="1"/>
</dbReference>
<keyword evidence="14" id="KW-1185">Reference proteome</keyword>
<dbReference type="SUPFAM" id="SSF52833">
    <property type="entry name" value="Thioredoxin-like"/>
    <property type="match status" value="1"/>
</dbReference>
<evidence type="ECO:0000313" key="14">
    <source>
        <dbReference type="Proteomes" id="UP001285921"/>
    </source>
</evidence>